<organism evidence="1 2">
    <name type="scientific">Meloidogyne hapla</name>
    <name type="common">Root-knot nematode worm</name>
    <dbReference type="NCBI Taxonomy" id="6305"/>
    <lineage>
        <taxon>Eukaryota</taxon>
        <taxon>Metazoa</taxon>
        <taxon>Ecdysozoa</taxon>
        <taxon>Nematoda</taxon>
        <taxon>Chromadorea</taxon>
        <taxon>Rhabditida</taxon>
        <taxon>Tylenchina</taxon>
        <taxon>Tylenchomorpha</taxon>
        <taxon>Tylenchoidea</taxon>
        <taxon>Meloidogynidae</taxon>
        <taxon>Meloidogyninae</taxon>
        <taxon>Meloidogyne</taxon>
    </lineage>
</organism>
<evidence type="ECO:0000313" key="1">
    <source>
        <dbReference type="Proteomes" id="UP000095281"/>
    </source>
</evidence>
<evidence type="ECO:0000313" key="2">
    <source>
        <dbReference type="WBParaSite" id="MhA1_Contig148.frz3.gene5"/>
    </source>
</evidence>
<name>A0A1I8B601_MELHA</name>
<reference evidence="2" key="1">
    <citation type="submission" date="2016-11" db="UniProtKB">
        <authorList>
            <consortium name="WormBaseParasite"/>
        </authorList>
    </citation>
    <scope>IDENTIFICATION</scope>
</reference>
<keyword evidence="1" id="KW-1185">Reference proteome</keyword>
<accession>A0A1I8B601</accession>
<protein>
    <submittedName>
        <fullName evidence="2">ShKT domain-containing protein</fullName>
    </submittedName>
</protein>
<proteinExistence type="predicted"/>
<dbReference type="AlphaFoldDB" id="A0A1I8B601"/>
<dbReference type="Proteomes" id="UP000095281">
    <property type="component" value="Unplaced"/>
</dbReference>
<dbReference type="WBParaSite" id="MhA1_Contig148.frz3.gene5">
    <property type="protein sequence ID" value="MhA1_Contig148.frz3.gene5"/>
    <property type="gene ID" value="MhA1_Contig148.frz3.gene5"/>
</dbReference>
<sequence>MINMIVGQQGMGGFGGMGQQGMGIPGGMGGFGGMNGIGGMGGFGGINGIGGIGGGGMNGIGGIGGGIGFPFGCTDFDPSCRYFVSYCFLESISEACMTSCGICSMSSGNMFGANGLGGAMGNYGRFGNAVMGKRK</sequence>